<comment type="caution">
    <text evidence="1">The sequence shown here is derived from an EMBL/GenBank/DDBJ whole genome shotgun (WGS) entry which is preliminary data.</text>
</comment>
<reference evidence="1 2" key="1">
    <citation type="journal article" date="2022" name="bioRxiv">
        <title>Genomics of Preaxostyla Flagellates Illuminates Evolutionary Transitions and the Path Towards Mitochondrial Loss.</title>
        <authorList>
            <person name="Novak L.V.F."/>
            <person name="Treitli S.C."/>
            <person name="Pyrih J."/>
            <person name="Halakuc P."/>
            <person name="Pipaliya S.V."/>
            <person name="Vacek V."/>
            <person name="Brzon O."/>
            <person name="Soukal P."/>
            <person name="Eme L."/>
            <person name="Dacks J.B."/>
            <person name="Karnkowska A."/>
            <person name="Elias M."/>
            <person name="Hampl V."/>
        </authorList>
    </citation>
    <scope>NUCLEOTIDE SEQUENCE [LARGE SCALE GENOMIC DNA]</scope>
    <source>
        <strain evidence="1">NAU3</strain>
        <tissue evidence="1">Gut</tissue>
    </source>
</reference>
<gene>
    <name evidence="1" type="ORF">BLNAU_20105</name>
</gene>
<name>A0ABQ9WZP5_9EUKA</name>
<dbReference type="Proteomes" id="UP001281761">
    <property type="component" value="Unassembled WGS sequence"/>
</dbReference>
<dbReference type="EMBL" id="JARBJD010000277">
    <property type="protein sequence ID" value="KAK2944987.1"/>
    <property type="molecule type" value="Genomic_DNA"/>
</dbReference>
<evidence type="ECO:0000313" key="2">
    <source>
        <dbReference type="Proteomes" id="UP001281761"/>
    </source>
</evidence>
<keyword evidence="2" id="KW-1185">Reference proteome</keyword>
<protein>
    <submittedName>
        <fullName evidence="1">Uncharacterized protein</fullName>
    </submittedName>
</protein>
<sequence>MGQIIPIFNYFSGSTRSSVPSPQLPFSRDCSPFLNWGNKRKESLRKKVIVFRSLVATVKLQPALDVSLEAKAVEFLQSVYWHSSDSPTVFLNSFGQTTDESSTDFVHNIVVLTSLPSHAITTAAIELLYDLLTLCTTKCLLALVKADLISQLITSLNPQSLSFAETCDIHITLMDIIPTSFRLTTPNGLTLLTIKDRDEQEADCETVLKRVLVPSEKYICHLCVNRYSIVDGELSYTLLKLLTLLLDLCPYYQPTMDFVLHLPVCLTIPSCLTFFENESPIWVFLDFMHYFQQRWNITWGEGRQMWKAILRMLRMEGLDDVTEENQQNDQDEEGESIVVESIEWNNQLGMNVPQLW</sequence>
<proteinExistence type="predicted"/>
<accession>A0ABQ9WZP5</accession>
<evidence type="ECO:0000313" key="1">
    <source>
        <dbReference type="EMBL" id="KAK2944987.1"/>
    </source>
</evidence>
<organism evidence="1 2">
    <name type="scientific">Blattamonas nauphoetae</name>
    <dbReference type="NCBI Taxonomy" id="2049346"/>
    <lineage>
        <taxon>Eukaryota</taxon>
        <taxon>Metamonada</taxon>
        <taxon>Preaxostyla</taxon>
        <taxon>Oxymonadida</taxon>
        <taxon>Blattamonas</taxon>
    </lineage>
</organism>